<keyword evidence="3" id="KW-0677">Repeat</keyword>
<dbReference type="PROSITE" id="PS50026">
    <property type="entry name" value="EGF_3"/>
    <property type="match status" value="3"/>
</dbReference>
<dbReference type="GO" id="GO:0030855">
    <property type="term" value="P:epithelial cell differentiation"/>
    <property type="evidence" value="ECO:0007669"/>
    <property type="project" value="UniProtKB-ARBA"/>
</dbReference>
<dbReference type="Pfam" id="PF07645">
    <property type="entry name" value="EGF_CA"/>
    <property type="match status" value="2"/>
</dbReference>
<dbReference type="Bgee" id="ENSELUG00000026074">
    <property type="expression patterns" value="Expressed in testis and 2 other cell types or tissues"/>
</dbReference>
<organism evidence="8 9">
    <name type="scientific">Esox lucius</name>
    <name type="common">Northern pike</name>
    <dbReference type="NCBI Taxonomy" id="8010"/>
    <lineage>
        <taxon>Eukaryota</taxon>
        <taxon>Metazoa</taxon>
        <taxon>Chordata</taxon>
        <taxon>Craniata</taxon>
        <taxon>Vertebrata</taxon>
        <taxon>Euteleostomi</taxon>
        <taxon>Actinopterygii</taxon>
        <taxon>Neopterygii</taxon>
        <taxon>Teleostei</taxon>
        <taxon>Protacanthopterygii</taxon>
        <taxon>Esociformes</taxon>
        <taxon>Esocidae</taxon>
        <taxon>Esox</taxon>
    </lineage>
</organism>
<protein>
    <recommendedName>
        <fullName evidence="7">EGF-like domain-containing protein</fullName>
    </recommendedName>
</protein>
<evidence type="ECO:0000256" key="2">
    <source>
        <dbReference type="ARBA" id="ARBA00022729"/>
    </source>
</evidence>
<dbReference type="Pfam" id="PF12947">
    <property type="entry name" value="EGF_3"/>
    <property type="match status" value="1"/>
</dbReference>
<accession>A0A6Q2Y773</accession>
<dbReference type="SUPFAM" id="SSF57196">
    <property type="entry name" value="EGF/Laminin"/>
    <property type="match status" value="1"/>
</dbReference>
<dbReference type="GeneID" id="105021016"/>
<dbReference type="InterPro" id="IPR000742">
    <property type="entry name" value="EGF"/>
</dbReference>
<sequence length="315" mass="34271">MLGLFTVVTAHPVRQRVLVVVMSCTALSMAYRQDSSRTASEVSGRLRGASGAAGVCTFGRSTSCCFGWRNVSGVCRPLCKKPCRNGVCVGPDKCSCSVGYEDQQCDKDVNECGLAERPCHHRCMNTPGTYRCYCDPGYALHTDGKTCTEDPECPSLRCQFGCQIEGRGDVLCLCPPGLHLAPDNRTCEDVDECRGVSDVCPQRQTCKNTFGSFACVCGEGFVLATLRDKVLCRDKDECLDGTHLCSRHAECVNTTGSYTCRCRANYSGDGHACWPWGRGAHSKASMYYQYKLSKRTWPQTITMATATLRGSPGSG</sequence>
<dbReference type="GO" id="GO:0005509">
    <property type="term" value="F:calcium ion binding"/>
    <property type="evidence" value="ECO:0007669"/>
    <property type="project" value="InterPro"/>
</dbReference>
<evidence type="ECO:0000256" key="4">
    <source>
        <dbReference type="ARBA" id="ARBA00023157"/>
    </source>
</evidence>
<dbReference type="InterPro" id="IPR018097">
    <property type="entry name" value="EGF_Ca-bd_CS"/>
</dbReference>
<dbReference type="InterPro" id="IPR024731">
    <property type="entry name" value="NELL2-like_EGF"/>
</dbReference>
<dbReference type="CDD" id="cd00054">
    <property type="entry name" value="EGF_CA"/>
    <property type="match status" value="2"/>
</dbReference>
<dbReference type="GeneTree" id="ENSGT00930000150973"/>
<dbReference type="InterPro" id="IPR009030">
    <property type="entry name" value="Growth_fac_rcpt_cys_sf"/>
</dbReference>
<dbReference type="AlphaFoldDB" id="A0A6Q2Y773"/>
<dbReference type="PANTHER" id="PTHR24050:SF19">
    <property type="entry name" value="NEPHRONECTIN"/>
    <property type="match status" value="1"/>
</dbReference>
<keyword evidence="5" id="KW-0325">Glycoprotein</keyword>
<dbReference type="FunFam" id="2.10.25.10:FF:000010">
    <property type="entry name" value="Pro-epidermal growth factor"/>
    <property type="match status" value="1"/>
</dbReference>
<proteinExistence type="predicted"/>
<evidence type="ECO:0000256" key="1">
    <source>
        <dbReference type="ARBA" id="ARBA00022536"/>
    </source>
</evidence>
<reference evidence="8" key="4">
    <citation type="submission" date="2025-09" db="UniProtKB">
        <authorList>
            <consortium name="Ensembl"/>
        </authorList>
    </citation>
    <scope>IDENTIFICATION</scope>
</reference>
<dbReference type="PANTHER" id="PTHR24050">
    <property type="entry name" value="PA14 DOMAIN-CONTAINING PROTEIN"/>
    <property type="match status" value="1"/>
</dbReference>
<dbReference type="SMART" id="SM00179">
    <property type="entry name" value="EGF_CA"/>
    <property type="match status" value="3"/>
</dbReference>
<dbReference type="Gene3D" id="2.10.25.10">
    <property type="entry name" value="Laminin"/>
    <property type="match status" value="5"/>
</dbReference>
<feature type="domain" description="EGF-like" evidence="7">
    <location>
        <begin position="234"/>
        <end position="272"/>
    </location>
</feature>
<dbReference type="GO" id="GO:0071944">
    <property type="term" value="C:cell periphery"/>
    <property type="evidence" value="ECO:0007669"/>
    <property type="project" value="UniProtKB-ARBA"/>
</dbReference>
<dbReference type="OMA" id="CTEDPEC"/>
<keyword evidence="4" id="KW-1015">Disulfide bond</keyword>
<dbReference type="InterPro" id="IPR049883">
    <property type="entry name" value="NOTCH1_EGF-like"/>
</dbReference>
<feature type="domain" description="EGF-like" evidence="7">
    <location>
        <begin position="108"/>
        <end position="148"/>
    </location>
</feature>
<feature type="domain" description="EGF-like" evidence="7">
    <location>
        <begin position="189"/>
        <end position="227"/>
    </location>
</feature>
<dbReference type="KEGG" id="els:105021016"/>
<dbReference type="SMART" id="SM00181">
    <property type="entry name" value="EGF"/>
    <property type="match status" value="5"/>
</dbReference>
<comment type="caution">
    <text evidence="6">Lacks conserved residue(s) required for the propagation of feature annotation.</text>
</comment>
<evidence type="ECO:0000259" key="7">
    <source>
        <dbReference type="PROSITE" id="PS50026"/>
    </source>
</evidence>
<evidence type="ECO:0000313" key="9">
    <source>
        <dbReference type="Proteomes" id="UP000265140"/>
    </source>
</evidence>
<keyword evidence="2" id="KW-0732">Signal</keyword>
<dbReference type="SUPFAM" id="SSF57184">
    <property type="entry name" value="Growth factor receptor domain"/>
    <property type="match status" value="1"/>
</dbReference>
<reference evidence="9" key="1">
    <citation type="journal article" date="2014" name="PLoS ONE">
        <title>The genome and linkage map of the northern pike (Esox lucius): conserved synteny revealed between the salmonid sister group and the Neoteleostei.</title>
        <authorList>
            <person name="Rondeau E.B."/>
            <person name="Minkley D.R."/>
            <person name="Leong J.S."/>
            <person name="Messmer A.M."/>
            <person name="Jantzen J.R."/>
            <person name="von Schalburg K.R."/>
            <person name="Lemon C."/>
            <person name="Bird N.H."/>
            <person name="Koop B.F."/>
        </authorList>
    </citation>
    <scope>NUCLEOTIDE SEQUENCE</scope>
</reference>
<dbReference type="InterPro" id="IPR001881">
    <property type="entry name" value="EGF-like_Ca-bd_dom"/>
</dbReference>
<keyword evidence="9" id="KW-1185">Reference proteome</keyword>
<dbReference type="InterPro" id="IPR000152">
    <property type="entry name" value="EGF-type_Asp/Asn_hydroxyl_site"/>
</dbReference>
<dbReference type="FunFam" id="2.10.25.10:FF:000038">
    <property type="entry name" value="Fibrillin 2"/>
    <property type="match status" value="2"/>
</dbReference>
<name>A0A6Q2Y773_ESOLU</name>
<reference evidence="8" key="2">
    <citation type="submission" date="2020-02" db="EMBL/GenBank/DDBJ databases">
        <title>Esox lucius (northern pike) genome, fEsoLuc1, primary haplotype.</title>
        <authorList>
            <person name="Myers G."/>
            <person name="Karagic N."/>
            <person name="Meyer A."/>
            <person name="Pippel M."/>
            <person name="Reichard M."/>
            <person name="Winkler S."/>
            <person name="Tracey A."/>
            <person name="Sims Y."/>
            <person name="Howe K."/>
            <person name="Rhie A."/>
            <person name="Formenti G."/>
            <person name="Durbin R."/>
            <person name="Fedrigo O."/>
            <person name="Jarvis E.D."/>
        </authorList>
    </citation>
    <scope>NUCLEOTIDE SEQUENCE [LARGE SCALE GENOMIC DNA]</scope>
</reference>
<dbReference type="PROSITE" id="PS01186">
    <property type="entry name" value="EGF_2"/>
    <property type="match status" value="1"/>
</dbReference>
<dbReference type="InterPro" id="IPR052235">
    <property type="entry name" value="Nephronectin_domain"/>
</dbReference>
<keyword evidence="1 6" id="KW-0245">EGF-like domain</keyword>
<evidence type="ECO:0000256" key="6">
    <source>
        <dbReference type="PROSITE-ProRule" id="PRU00076"/>
    </source>
</evidence>
<dbReference type="Ensembl" id="ENSELUT00000073997.2">
    <property type="protein sequence ID" value="ENSELUP00000061241.2"/>
    <property type="gene ID" value="ENSELUG00000026074.2"/>
</dbReference>
<reference evidence="8" key="3">
    <citation type="submission" date="2025-08" db="UniProtKB">
        <authorList>
            <consortium name="Ensembl"/>
        </authorList>
    </citation>
    <scope>IDENTIFICATION</scope>
</reference>
<dbReference type="RefSeq" id="XP_012996093.3">
    <property type="nucleotide sequence ID" value="XM_013140639.4"/>
</dbReference>
<evidence type="ECO:0000256" key="5">
    <source>
        <dbReference type="ARBA" id="ARBA00023180"/>
    </source>
</evidence>
<evidence type="ECO:0000313" key="8">
    <source>
        <dbReference type="Ensembl" id="ENSELUP00000061241.2"/>
    </source>
</evidence>
<dbReference type="PROSITE" id="PS01187">
    <property type="entry name" value="EGF_CA"/>
    <property type="match status" value="3"/>
</dbReference>
<evidence type="ECO:0000256" key="3">
    <source>
        <dbReference type="ARBA" id="ARBA00022737"/>
    </source>
</evidence>
<dbReference type="Proteomes" id="UP000265140">
    <property type="component" value="Chromosome 25"/>
</dbReference>
<dbReference type="InParanoid" id="A0A6Q2Y773"/>
<dbReference type="PROSITE" id="PS00010">
    <property type="entry name" value="ASX_HYDROXYL"/>
    <property type="match status" value="3"/>
</dbReference>